<name>A0A7J7K937_BUGNE</name>
<dbReference type="OrthoDB" id="6148502at2759"/>
<proteinExistence type="predicted"/>
<feature type="region of interest" description="Disordered" evidence="4">
    <location>
        <begin position="133"/>
        <end position="231"/>
    </location>
</feature>
<dbReference type="AlphaFoldDB" id="A0A7J7K937"/>
<dbReference type="EMBL" id="VXIV02001000">
    <property type="protein sequence ID" value="KAF6034753.1"/>
    <property type="molecule type" value="Genomic_DNA"/>
</dbReference>
<evidence type="ECO:0000256" key="1">
    <source>
        <dbReference type="ARBA" id="ARBA00022723"/>
    </source>
</evidence>
<feature type="compositionally biased region" description="Polar residues" evidence="4">
    <location>
        <begin position="135"/>
        <end position="144"/>
    </location>
</feature>
<organism evidence="5 6">
    <name type="scientific">Bugula neritina</name>
    <name type="common">Brown bryozoan</name>
    <name type="synonym">Sertularia neritina</name>
    <dbReference type="NCBI Taxonomy" id="10212"/>
    <lineage>
        <taxon>Eukaryota</taxon>
        <taxon>Metazoa</taxon>
        <taxon>Spiralia</taxon>
        <taxon>Lophotrochozoa</taxon>
        <taxon>Bryozoa</taxon>
        <taxon>Gymnolaemata</taxon>
        <taxon>Cheilostomatida</taxon>
        <taxon>Flustrina</taxon>
        <taxon>Buguloidea</taxon>
        <taxon>Bugulidae</taxon>
        <taxon>Bugula</taxon>
    </lineage>
</organism>
<dbReference type="GO" id="GO:0046872">
    <property type="term" value="F:metal ion binding"/>
    <property type="evidence" value="ECO:0007669"/>
    <property type="project" value="UniProtKB-KW"/>
</dbReference>
<gene>
    <name evidence="5" type="ORF">EB796_006926</name>
</gene>
<feature type="compositionally biased region" description="Basic residues" evidence="4">
    <location>
        <begin position="146"/>
        <end position="165"/>
    </location>
</feature>
<evidence type="ECO:0000256" key="4">
    <source>
        <dbReference type="SAM" id="MobiDB-lite"/>
    </source>
</evidence>
<evidence type="ECO:0000256" key="2">
    <source>
        <dbReference type="ARBA" id="ARBA00022837"/>
    </source>
</evidence>
<dbReference type="PANTHER" id="PTHR10342">
    <property type="entry name" value="ARYLSULFATASE"/>
    <property type="match status" value="1"/>
</dbReference>
<evidence type="ECO:0000256" key="3">
    <source>
        <dbReference type="ARBA" id="ARBA00023180"/>
    </source>
</evidence>
<dbReference type="InterPro" id="IPR017850">
    <property type="entry name" value="Alkaline_phosphatase_core_sf"/>
</dbReference>
<dbReference type="PANTHER" id="PTHR10342:SF273">
    <property type="entry name" value="RE14504P"/>
    <property type="match status" value="1"/>
</dbReference>
<evidence type="ECO:0000313" key="5">
    <source>
        <dbReference type="EMBL" id="KAF6034753.1"/>
    </source>
</evidence>
<dbReference type="InterPro" id="IPR047115">
    <property type="entry name" value="ARSB"/>
</dbReference>
<protein>
    <submittedName>
        <fullName evidence="5">Uncharacterized protein</fullName>
    </submittedName>
</protein>
<feature type="compositionally biased region" description="Basic and acidic residues" evidence="4">
    <location>
        <begin position="209"/>
        <end position="218"/>
    </location>
</feature>
<dbReference type="SUPFAM" id="SSF53649">
    <property type="entry name" value="Alkaline phosphatase-like"/>
    <property type="match status" value="1"/>
</dbReference>
<dbReference type="Gene3D" id="3.40.720.10">
    <property type="entry name" value="Alkaline Phosphatase, subunit A"/>
    <property type="match status" value="1"/>
</dbReference>
<evidence type="ECO:0000313" key="6">
    <source>
        <dbReference type="Proteomes" id="UP000593567"/>
    </source>
</evidence>
<keyword evidence="1" id="KW-0479">Metal-binding</keyword>
<keyword evidence="6" id="KW-1185">Reference proteome</keyword>
<reference evidence="5" key="1">
    <citation type="submission" date="2020-06" db="EMBL/GenBank/DDBJ databases">
        <title>Draft genome of Bugula neritina, a colonial animal packing powerful symbionts and potential medicines.</title>
        <authorList>
            <person name="Rayko M."/>
        </authorList>
    </citation>
    <scope>NUCLEOTIDE SEQUENCE [LARGE SCALE GENOMIC DNA]</scope>
    <source>
        <strain evidence="5">Kwan_BN1</strain>
    </source>
</reference>
<keyword evidence="3" id="KW-0325">Glycoprotein</keyword>
<accession>A0A7J7K937</accession>
<dbReference type="GO" id="GO:0008484">
    <property type="term" value="F:sulfuric ester hydrolase activity"/>
    <property type="evidence" value="ECO:0007669"/>
    <property type="project" value="InterPro"/>
</dbReference>
<keyword evidence="2" id="KW-0106">Calcium</keyword>
<dbReference type="Proteomes" id="UP000593567">
    <property type="component" value="Unassembled WGS sequence"/>
</dbReference>
<comment type="caution">
    <text evidence="5">The sequence shown here is derived from an EMBL/GenBank/DDBJ whole genome shotgun (WGS) entry which is preliminary data.</text>
</comment>
<sequence>MSRFLLKPDSGINGGKVSNGGSNWPLRGEKGTVYEGGTRGVTFINSPLLQNRGYVHDGLFHAIDWTPTLLHFAEGTTPINSIFDGVDQFDMLTTGSPSKRTSFLYEINRGAAIRDGDYKLIVGFSGNFDGYSAQPGATSASVTSAVRKKRMAGRAFSRRLRRRRQMGASNRGPGRRTPGSGARNQGGRNLGGRNQGNQRQRNSKQLFNLKDDPSETRDLSAMFPRRGAEIGKDDRLRATERSRADTANEFDSKSQQLQRLLVPRLVLNIFSVVLVTKVMFV</sequence>
<dbReference type="Gene3D" id="3.30.1120.10">
    <property type="match status" value="1"/>
</dbReference>